<proteinExistence type="predicted"/>
<accession>A0ABT9PT19</accession>
<sequence>MIKAILTKPLDGHPEGSEREFDKVDFDRLEALGAVRKAGDGTVKAAPTVKNKMAPPVANKSIDT</sequence>
<protein>
    <submittedName>
        <fullName evidence="1">Uncharacterized protein</fullName>
    </submittedName>
</protein>
<organism evidence="1 2">
    <name type="scientific">Neorhizobium huautlense</name>
    <dbReference type="NCBI Taxonomy" id="67774"/>
    <lineage>
        <taxon>Bacteria</taxon>
        <taxon>Pseudomonadati</taxon>
        <taxon>Pseudomonadota</taxon>
        <taxon>Alphaproteobacteria</taxon>
        <taxon>Hyphomicrobiales</taxon>
        <taxon>Rhizobiaceae</taxon>
        <taxon>Rhizobium/Agrobacterium group</taxon>
        <taxon>Neorhizobium</taxon>
    </lineage>
</organism>
<gene>
    <name evidence="1" type="ORF">J2T09_002347</name>
</gene>
<keyword evidence="2" id="KW-1185">Reference proteome</keyword>
<evidence type="ECO:0000313" key="2">
    <source>
        <dbReference type="Proteomes" id="UP001241472"/>
    </source>
</evidence>
<dbReference type="Proteomes" id="UP001241472">
    <property type="component" value="Unassembled WGS sequence"/>
</dbReference>
<name>A0ABT9PT19_9HYPH</name>
<dbReference type="EMBL" id="JAUSRF010000006">
    <property type="protein sequence ID" value="MDP9837595.1"/>
    <property type="molecule type" value="Genomic_DNA"/>
</dbReference>
<evidence type="ECO:0000313" key="1">
    <source>
        <dbReference type="EMBL" id="MDP9837595.1"/>
    </source>
</evidence>
<comment type="caution">
    <text evidence="1">The sequence shown here is derived from an EMBL/GenBank/DDBJ whole genome shotgun (WGS) entry which is preliminary data.</text>
</comment>
<reference evidence="1 2" key="1">
    <citation type="submission" date="2023-07" db="EMBL/GenBank/DDBJ databases">
        <title>Sorghum-associated microbial communities from plants grown in Nebraska, USA.</title>
        <authorList>
            <person name="Schachtman D."/>
        </authorList>
    </citation>
    <scope>NUCLEOTIDE SEQUENCE [LARGE SCALE GENOMIC DNA]</scope>
    <source>
        <strain evidence="1 2">DS1307</strain>
    </source>
</reference>
<dbReference type="RefSeq" id="WP_306834459.1">
    <property type="nucleotide sequence ID" value="NZ_JAUSRF010000006.1"/>
</dbReference>